<dbReference type="GO" id="GO:0005085">
    <property type="term" value="F:guanyl-nucleotide exchange factor activity"/>
    <property type="evidence" value="ECO:0007669"/>
    <property type="project" value="UniProtKB-KW"/>
</dbReference>
<dbReference type="InterPro" id="IPR000219">
    <property type="entry name" value="DH_dom"/>
</dbReference>
<evidence type="ECO:0000256" key="2">
    <source>
        <dbReference type="ARBA" id="ARBA00022737"/>
    </source>
</evidence>
<keyword evidence="8" id="KW-1185">Reference proteome</keyword>
<feature type="repeat" description="RCC1" evidence="3">
    <location>
        <begin position="196"/>
        <end position="245"/>
    </location>
</feature>
<feature type="domain" description="DH" evidence="5">
    <location>
        <begin position="912"/>
        <end position="1114"/>
    </location>
</feature>
<feature type="region of interest" description="Disordered" evidence="4">
    <location>
        <begin position="680"/>
        <end position="711"/>
    </location>
</feature>
<reference evidence="7 8" key="1">
    <citation type="submission" date="2024-02" db="EMBL/GenBank/DDBJ databases">
        <title>Chromosome-scale genome assembly of the rough periwinkle Littorina saxatilis.</title>
        <authorList>
            <person name="De Jode A."/>
            <person name="Faria R."/>
            <person name="Formenti G."/>
            <person name="Sims Y."/>
            <person name="Smith T.P."/>
            <person name="Tracey A."/>
            <person name="Wood J.M.D."/>
            <person name="Zagrodzka Z.B."/>
            <person name="Johannesson K."/>
            <person name="Butlin R.K."/>
            <person name="Leder E.H."/>
        </authorList>
    </citation>
    <scope>NUCLEOTIDE SEQUENCE [LARGE SCALE GENOMIC DNA]</scope>
    <source>
        <strain evidence="7">Snail1</strain>
        <tissue evidence="7">Muscle</tissue>
    </source>
</reference>
<feature type="compositionally biased region" description="Basic and acidic residues" evidence="4">
    <location>
        <begin position="476"/>
        <end position="488"/>
    </location>
</feature>
<feature type="compositionally biased region" description="Polar residues" evidence="4">
    <location>
        <begin position="370"/>
        <end position="385"/>
    </location>
</feature>
<accession>A0AAN9BY77</accession>
<dbReference type="SUPFAM" id="SSF50985">
    <property type="entry name" value="RCC1/BLIP-II"/>
    <property type="match status" value="2"/>
</dbReference>
<name>A0AAN9BY77_9CAEN</name>
<evidence type="ECO:0000259" key="5">
    <source>
        <dbReference type="PROSITE" id="PS50010"/>
    </source>
</evidence>
<dbReference type="Proteomes" id="UP001374579">
    <property type="component" value="Unassembled WGS sequence"/>
</dbReference>
<dbReference type="InterPro" id="IPR000408">
    <property type="entry name" value="Reg_chr_condens"/>
</dbReference>
<evidence type="ECO:0000313" key="7">
    <source>
        <dbReference type="EMBL" id="KAK7113742.1"/>
    </source>
</evidence>
<dbReference type="Pfam" id="PF25383">
    <property type="entry name" value="PH_alsin"/>
    <property type="match status" value="1"/>
</dbReference>
<dbReference type="InterPro" id="IPR037191">
    <property type="entry name" value="VPS9_dom_sf"/>
</dbReference>
<dbReference type="InterPro" id="IPR051984">
    <property type="entry name" value="Alsin"/>
</dbReference>
<feature type="compositionally biased region" description="Polar residues" evidence="4">
    <location>
        <begin position="1"/>
        <end position="14"/>
    </location>
</feature>
<dbReference type="GO" id="GO:0016197">
    <property type="term" value="P:endosomal transport"/>
    <property type="evidence" value="ECO:0007669"/>
    <property type="project" value="TreeGrafter"/>
</dbReference>
<feature type="compositionally biased region" description="Low complexity" evidence="4">
    <location>
        <begin position="393"/>
        <end position="405"/>
    </location>
</feature>
<dbReference type="PANTHER" id="PTHR46089:SF2">
    <property type="entry name" value="ALSIN HOMOLOG"/>
    <property type="match status" value="1"/>
</dbReference>
<dbReference type="PANTHER" id="PTHR46089">
    <property type="entry name" value="ALSIN HOMOLOG"/>
    <property type="match status" value="1"/>
</dbReference>
<dbReference type="SUPFAM" id="SSF48065">
    <property type="entry name" value="DBL homology domain (DH-domain)"/>
    <property type="match status" value="1"/>
</dbReference>
<dbReference type="Pfam" id="PF00415">
    <property type="entry name" value="RCC1"/>
    <property type="match status" value="3"/>
</dbReference>
<evidence type="ECO:0000259" key="6">
    <source>
        <dbReference type="PROSITE" id="PS51205"/>
    </source>
</evidence>
<keyword evidence="2" id="KW-0677">Repeat</keyword>
<dbReference type="EMBL" id="JBAMIC010000002">
    <property type="protein sequence ID" value="KAK7113742.1"/>
    <property type="molecule type" value="Genomic_DNA"/>
</dbReference>
<proteinExistence type="predicted"/>
<dbReference type="Pfam" id="PF02493">
    <property type="entry name" value="MORN"/>
    <property type="match status" value="6"/>
</dbReference>
<gene>
    <name evidence="7" type="ORF">V1264_012978</name>
</gene>
<feature type="region of interest" description="Disordered" evidence="4">
    <location>
        <begin position="313"/>
        <end position="603"/>
    </location>
</feature>
<dbReference type="GO" id="GO:0005737">
    <property type="term" value="C:cytoplasm"/>
    <property type="evidence" value="ECO:0007669"/>
    <property type="project" value="TreeGrafter"/>
</dbReference>
<dbReference type="Pfam" id="PF02204">
    <property type="entry name" value="VPS9"/>
    <property type="match status" value="1"/>
</dbReference>
<dbReference type="InterPro" id="IPR003123">
    <property type="entry name" value="VPS9"/>
</dbReference>
<dbReference type="PROSITE" id="PS50012">
    <property type="entry name" value="RCC1_3"/>
    <property type="match status" value="5"/>
</dbReference>
<dbReference type="Pfam" id="PF13540">
    <property type="entry name" value="RCC1_2"/>
    <property type="match status" value="2"/>
</dbReference>
<feature type="compositionally biased region" description="Basic and acidic residues" evidence="4">
    <location>
        <begin position="503"/>
        <end position="528"/>
    </location>
</feature>
<dbReference type="Gene3D" id="2.20.110.10">
    <property type="entry name" value="Histone H3 K4-specific methyltransferase SET7/9 N-terminal domain"/>
    <property type="match status" value="2"/>
</dbReference>
<dbReference type="SMART" id="SM00698">
    <property type="entry name" value="MORN"/>
    <property type="match status" value="6"/>
</dbReference>
<sequence length="1899" mass="208317">MLPATGTSHFNSTSQEDEIQGATAAAAPKAAPPAVYGWKGFTGDLSLQSYPALAPYKIRSIAAGGGHVLFLTTEGKVFGRGHNAHGQLGLGKELMGHAQAEPLLITALADHEVVAIAGGRSHSAAVTSDGVVYCWGDSSEGQCGTGSLDKLDTPTQVKVAIQEGFCEHGIPRPETPVAIDTISCGATHTLAVSVDDELWAWGCGEQLGFEELVHSPMPRRVELLAGRRVLMVACGDSHSLALLQKVERVPKGSTSPIRQKNVSKENVITHKHLPSKCAKCNKDIYTYTDTNDTCIIDAHHECQLDDTVSSFETSVVVSDDEPPLSASNGATPSGKPSLEENSETSVVSAENTTNNSNPDQPGDEGGAGEASSTPQTDSATVSSDLASAAQGHSNVSSQNQENIQNNEEKLTSGDNPGATATPDVFNTDSGQSSRDETSLSKVSNTDNVFEENPSPDQGDVGGMSEETSVKGLISDSKVKEGSSAEDPGKPSLDQSMSVESDGEVWKRMSASEEKSQTPPGHFEEKVTSMDRSMSPPSSVNPSRSRSASSGSVSSQTKLKPFVDGSQARDYLARQFEEEKGEDVPDEAKTPSPKKEAAAKVTPSSWGSFYPTSMMKTVRTMTSNALTNIQTTMDSLVNQPNMELGDMSAAAAAAEPITTVPAPAASNAMTDSWSLELGLDAPHKSQSSEGSRSSQSPPSLSSPQSVGSPEGRQSLRTLDMMQQNIQRRISAGGSKESENENDYPPNEVIMDTEVWAWGANNKGQLGLGDELSRNKPVCIRSLSSRCVLKIVAGANHSLALTANSQVCAWGANAYGQLGHTENGFSPTRIKFMKGCCVWDLTAGTNHSVFLADSSGMKPDIFYCGKQPAKDKNTPLQKATVPASVNELKKVGWVRCVEAGGDNCYSMLGTHPPVTMSALYELASSERAFYQELVKINTNLLKPLTESSFFKVMDVFPYKSSLHNMVAGFLALTKKIGEGVINLTEVVREDQKIMSAMLLRCYTQFIEEFKRYSRFFADFLAIGGVEYCAVTGNEFFDKYQGRDSPSKSAEDRTEAKMDRSFCRFQRSMQYPFLRLKEYSRLLQKLAESFPLNSEASNFLQKAVVSWDKLKLTITADHKLADNTRAFWEGANPRLADALRVPSRRVMRDSKSHPVYLPAAGRFSSHLFILFNDMFVHLQSNGHTIFKLETLWIEMPAAESEQLPGIVVISPEDRIELSVASAGERTEWMMAFNSAINKVLSSLKDVGRRGSAERLNPPLARHASHTFVRNLRCKDGTYTGTWLSGKMHGTGEIKWTDGRKYTGMFKHGLQHGHGVFVIPKGGSSKETQEGNWKEGKLNGTAHIKYANGDEYKGYFQNGQRFGHGVLQQGRHLSSYASIYVGEWLSDKRHGYGVQDDILKGEKYMGLWVEDHRHGNGIMVTLDGMYFEGNFYVDKLTGFGLMLTDDNSCYEGDFQDITQLSGKGTLTLPTGDQLEGNFHGSWNEGLKVNGTFIKCNNGAQERNTHSSHGIQSKYYGKLSVSADKKWEDIFLHCCGSLGHDGHGRVINTSKAWEMVAVAVSSGKKQIKEMQKTSAAKAKMQAAGLEELETIPPHDVGSSLTVESYNALSQYLRKAFDTRFHPLGHLMESLVDVFRAAYIGVGAHPRLLYHAVQEVNSYVRRMYQVLRILFPQLPADGGPLHVYPEDYKHPPIPTTTEDVSDFLEQHQEQELIGEIVTAAGLLYPILLPKIYPPLFDLYALYTDRDDDRYWERSSKLNRQGDMALMAFLGIDQKYWLMDDILLEDKAQKLSSTRDVCYASAVDALQQLSTAFSPMDKLLVIEATFNEITQTVQNVLGDEHIWCMDELFPIFQFVVVRAKIRHLGAEINMVDDLMERHMEHGELGIMFTTLKASYFQIQNEKMPHH</sequence>
<feature type="region of interest" description="Disordered" evidence="4">
    <location>
        <begin position="1"/>
        <end position="25"/>
    </location>
</feature>
<feature type="compositionally biased region" description="Low complexity" evidence="4">
    <location>
        <begin position="684"/>
        <end position="708"/>
    </location>
</feature>
<evidence type="ECO:0000256" key="3">
    <source>
        <dbReference type="PROSITE-ProRule" id="PRU00235"/>
    </source>
</evidence>
<organism evidence="7 8">
    <name type="scientific">Littorina saxatilis</name>
    <dbReference type="NCBI Taxonomy" id="31220"/>
    <lineage>
        <taxon>Eukaryota</taxon>
        <taxon>Metazoa</taxon>
        <taxon>Spiralia</taxon>
        <taxon>Lophotrochozoa</taxon>
        <taxon>Mollusca</taxon>
        <taxon>Gastropoda</taxon>
        <taxon>Caenogastropoda</taxon>
        <taxon>Littorinimorpha</taxon>
        <taxon>Littorinoidea</taxon>
        <taxon>Littorinidae</taxon>
        <taxon>Littorina</taxon>
    </lineage>
</organism>
<feature type="domain" description="VPS9" evidence="6">
    <location>
        <begin position="1753"/>
        <end position="1899"/>
    </location>
</feature>
<dbReference type="SUPFAM" id="SSF82185">
    <property type="entry name" value="Histone H3 K4-specific methyltransferase SET7/9 N-terminal domain"/>
    <property type="match status" value="2"/>
</dbReference>
<dbReference type="Gene3D" id="1.20.900.10">
    <property type="entry name" value="Dbl homology (DH) domain"/>
    <property type="match status" value="1"/>
</dbReference>
<dbReference type="InterPro" id="IPR011993">
    <property type="entry name" value="PH-like_dom_sf"/>
</dbReference>
<comment type="caution">
    <text evidence="7">The sequence shown here is derived from an EMBL/GenBank/DDBJ whole genome shotgun (WGS) entry which is preliminary data.</text>
</comment>
<keyword evidence="1" id="KW-0344">Guanine-nucleotide releasing factor</keyword>
<dbReference type="Pfam" id="PF26202">
    <property type="entry name" value="HA_Alsin"/>
    <property type="match status" value="1"/>
</dbReference>
<dbReference type="Gene3D" id="2.30.29.30">
    <property type="entry name" value="Pleckstrin-homology domain (PH domain)/Phosphotyrosine-binding domain (PTB)"/>
    <property type="match status" value="1"/>
</dbReference>
<feature type="repeat" description="RCC1" evidence="3">
    <location>
        <begin position="75"/>
        <end position="129"/>
    </location>
</feature>
<feature type="compositionally biased region" description="Polar residues" evidence="4">
    <location>
        <begin position="343"/>
        <end position="359"/>
    </location>
</feature>
<dbReference type="Gene3D" id="1.20.1050.80">
    <property type="entry name" value="VPS9 domain"/>
    <property type="match status" value="1"/>
</dbReference>
<dbReference type="Gene3D" id="2.130.10.30">
    <property type="entry name" value="Regulator of chromosome condensation 1/beta-lactamase-inhibitor protein II"/>
    <property type="match status" value="2"/>
</dbReference>
<dbReference type="InterPro" id="IPR035899">
    <property type="entry name" value="DBL_dom_sf"/>
</dbReference>
<dbReference type="PROSITE" id="PS50010">
    <property type="entry name" value="DH_2"/>
    <property type="match status" value="1"/>
</dbReference>
<dbReference type="InterPro" id="IPR003409">
    <property type="entry name" value="MORN"/>
</dbReference>
<evidence type="ECO:0008006" key="9">
    <source>
        <dbReference type="Google" id="ProtNLM"/>
    </source>
</evidence>
<feature type="compositionally biased region" description="Basic and acidic residues" evidence="4">
    <location>
        <begin position="570"/>
        <end position="597"/>
    </location>
</feature>
<feature type="repeat" description="RCC1" evidence="3">
    <location>
        <begin position="803"/>
        <end position="852"/>
    </location>
</feature>
<evidence type="ECO:0000256" key="1">
    <source>
        <dbReference type="ARBA" id="ARBA00022658"/>
    </source>
</evidence>
<dbReference type="SUPFAM" id="SSF109993">
    <property type="entry name" value="VPS9 domain"/>
    <property type="match status" value="1"/>
</dbReference>
<dbReference type="SUPFAM" id="SSF50729">
    <property type="entry name" value="PH domain-like"/>
    <property type="match status" value="1"/>
</dbReference>
<evidence type="ECO:0000313" key="8">
    <source>
        <dbReference type="Proteomes" id="UP001374579"/>
    </source>
</evidence>
<feature type="repeat" description="RCC1" evidence="3">
    <location>
        <begin position="751"/>
        <end position="802"/>
    </location>
</feature>
<dbReference type="GO" id="GO:0031267">
    <property type="term" value="F:small GTPase binding"/>
    <property type="evidence" value="ECO:0007669"/>
    <property type="project" value="TreeGrafter"/>
</dbReference>
<dbReference type="PROSITE" id="PS51205">
    <property type="entry name" value="VPS9"/>
    <property type="match status" value="1"/>
</dbReference>
<feature type="repeat" description="RCC1" evidence="3">
    <location>
        <begin position="130"/>
        <end position="195"/>
    </location>
</feature>
<dbReference type="PROSITE" id="PS00626">
    <property type="entry name" value="RCC1_2"/>
    <property type="match status" value="2"/>
</dbReference>
<dbReference type="InterPro" id="IPR057248">
    <property type="entry name" value="Alsin-like_PH"/>
</dbReference>
<evidence type="ECO:0000256" key="4">
    <source>
        <dbReference type="SAM" id="MobiDB-lite"/>
    </source>
</evidence>
<feature type="compositionally biased region" description="Low complexity" evidence="4">
    <location>
        <begin position="531"/>
        <end position="554"/>
    </location>
</feature>
<dbReference type="Pfam" id="PF25389">
    <property type="entry name" value="DH_ALS2"/>
    <property type="match status" value="1"/>
</dbReference>
<dbReference type="InterPro" id="IPR009091">
    <property type="entry name" value="RCC1/BLIP-II"/>
</dbReference>
<dbReference type="InterPro" id="IPR059093">
    <property type="entry name" value="HA_Alsin"/>
</dbReference>
<protein>
    <recommendedName>
        <fullName evidence="9">Alsin</fullName>
    </recommendedName>
</protein>